<feature type="compositionally biased region" description="Polar residues" evidence="1">
    <location>
        <begin position="611"/>
        <end position="621"/>
    </location>
</feature>
<reference evidence="4 5" key="1">
    <citation type="journal article" date="2018" name="Biotechnol. Biofuels">
        <title>Integrative visual omics of the white-rot fungus Polyporus brumalis exposes the biotechnological potential of its oxidative enzymes for delignifying raw plant biomass.</title>
        <authorList>
            <person name="Miyauchi S."/>
            <person name="Rancon A."/>
            <person name="Drula E."/>
            <person name="Hage H."/>
            <person name="Chaduli D."/>
            <person name="Favel A."/>
            <person name="Grisel S."/>
            <person name="Henrissat B."/>
            <person name="Herpoel-Gimbert I."/>
            <person name="Ruiz-Duenas F.J."/>
            <person name="Chevret D."/>
            <person name="Hainaut M."/>
            <person name="Lin J."/>
            <person name="Wang M."/>
            <person name="Pangilinan J."/>
            <person name="Lipzen A."/>
            <person name="Lesage-Meessen L."/>
            <person name="Navarro D."/>
            <person name="Riley R."/>
            <person name="Grigoriev I.V."/>
            <person name="Zhou S."/>
            <person name="Raouche S."/>
            <person name="Rosso M.N."/>
        </authorList>
    </citation>
    <scope>NUCLEOTIDE SEQUENCE [LARGE SCALE GENOMIC DNA]</scope>
    <source>
        <strain evidence="4 5">BRFM 1820</strain>
    </source>
</reference>
<gene>
    <name evidence="4" type="ORF">OH76DRAFT_1464107</name>
</gene>
<feature type="region of interest" description="Disordered" evidence="1">
    <location>
        <begin position="601"/>
        <end position="652"/>
    </location>
</feature>
<keyword evidence="5" id="KW-1185">Reference proteome</keyword>
<feature type="transmembrane region" description="Helical" evidence="2">
    <location>
        <begin position="50"/>
        <end position="71"/>
    </location>
</feature>
<dbReference type="STRING" id="139420.A0A371DBQ4"/>
<evidence type="ECO:0000256" key="2">
    <source>
        <dbReference type="SAM" id="Phobius"/>
    </source>
</evidence>
<dbReference type="AlphaFoldDB" id="A0A371DBQ4"/>
<keyword evidence="2" id="KW-0472">Membrane</keyword>
<dbReference type="Pfam" id="PF20153">
    <property type="entry name" value="DUF6535"/>
    <property type="match status" value="1"/>
</dbReference>
<evidence type="ECO:0000313" key="5">
    <source>
        <dbReference type="Proteomes" id="UP000256964"/>
    </source>
</evidence>
<feature type="transmembrane region" description="Helical" evidence="2">
    <location>
        <begin position="97"/>
        <end position="122"/>
    </location>
</feature>
<name>A0A371DBQ4_9APHY</name>
<dbReference type="Proteomes" id="UP000256964">
    <property type="component" value="Unassembled WGS sequence"/>
</dbReference>
<feature type="domain" description="DUF6535" evidence="3">
    <location>
        <begin position="28"/>
        <end position="184"/>
    </location>
</feature>
<sequence>MSLPRPSFAPRPIVCPFSDGEISHARDKCAHTVQEYCDQMVERWNTEIDMFLVFAGLFSAVLTAFNVQSYALSSTNGTSLTTTGLIYAPPPFRTPRYAVWVNALWFSSLICTLSAASVALMVKQWLQQYSLGLSGNSHDIARLRQYRYQSLAKWHADSIIAMLPILLMVSVIMFLAGLIILLWNLDFVVATIATALVSILLLFLSATTLLPAFYPDCFYQSPQALGVFLIKQTLRPLFSFNVKFRSWRARPLFKFTKKDTYRSWHAREKAEVRAKRAHLDRGLATRAYDISLDETLLKTAVIPVMWAVSPECLRPFMEDIERSSNRYEPIMPSILHYMTLAARDPERNRKMVGKLLADAWWPRMEANSEVGELFVRTMAILVSRGLQPDLAFYRVTQTLAYSASDVVSTWPSPNTPGQYSSLIRNQDPKGLPLVFSYLRTYPMLLRYLGRLVVETPHEIERIRLQIDIVLDSLHGFLVHVALTEDLSNLGVILWALRRSDHIAHMVSLKTDASCSPLIPPDILESYQDVLTNIRAVATMERFGMFFKKNVERLDRIDITDLGDSGPIKLASTLQEDLQALQGDLNVLEKFFWMLPSQLTGTGRRRWPSGQAADSSTSSVTKVSERSEGSSSESRPATPGVKHSGASSTLQLTASPSEIADAFSGTETPPFLKCAASYQHTTVSDMV</sequence>
<feature type="transmembrane region" description="Helical" evidence="2">
    <location>
        <begin position="189"/>
        <end position="214"/>
    </location>
</feature>
<dbReference type="OrthoDB" id="3219854at2759"/>
<keyword evidence="2" id="KW-1133">Transmembrane helix</keyword>
<evidence type="ECO:0000313" key="4">
    <source>
        <dbReference type="EMBL" id="RDX49975.1"/>
    </source>
</evidence>
<organism evidence="4 5">
    <name type="scientific">Lentinus brumalis</name>
    <dbReference type="NCBI Taxonomy" id="2498619"/>
    <lineage>
        <taxon>Eukaryota</taxon>
        <taxon>Fungi</taxon>
        <taxon>Dikarya</taxon>
        <taxon>Basidiomycota</taxon>
        <taxon>Agaricomycotina</taxon>
        <taxon>Agaricomycetes</taxon>
        <taxon>Polyporales</taxon>
        <taxon>Polyporaceae</taxon>
        <taxon>Lentinus</taxon>
    </lineage>
</organism>
<keyword evidence="2" id="KW-0812">Transmembrane</keyword>
<evidence type="ECO:0000256" key="1">
    <source>
        <dbReference type="SAM" id="MobiDB-lite"/>
    </source>
</evidence>
<feature type="transmembrane region" description="Helical" evidence="2">
    <location>
        <begin position="159"/>
        <end position="183"/>
    </location>
</feature>
<proteinExistence type="predicted"/>
<protein>
    <recommendedName>
        <fullName evidence="3">DUF6535 domain-containing protein</fullName>
    </recommendedName>
</protein>
<accession>A0A371DBQ4</accession>
<evidence type="ECO:0000259" key="3">
    <source>
        <dbReference type="Pfam" id="PF20153"/>
    </source>
</evidence>
<dbReference type="InterPro" id="IPR045338">
    <property type="entry name" value="DUF6535"/>
</dbReference>
<dbReference type="EMBL" id="KZ857402">
    <property type="protein sequence ID" value="RDX49975.1"/>
    <property type="molecule type" value="Genomic_DNA"/>
</dbReference>